<sequence length="110" mass="12822">MCPVLHTHDGFVEAVIDEDGGLKRFYEVANLLSEELRISFHNKLDDFDSLIWDFRYKGQPLSLQYNIYTGICLYPQSVNRNKLHPNEMVTEVASFLESRLLVHTVKKYIS</sequence>
<gene>
    <name evidence="1" type="ORF">L0U88_18060</name>
</gene>
<dbReference type="InterPro" id="IPR022080">
    <property type="entry name" value="DUF3630"/>
</dbReference>
<comment type="caution">
    <text evidence="1">The sequence shown here is derived from an EMBL/GenBank/DDBJ whole genome shotgun (WGS) entry which is preliminary data.</text>
</comment>
<dbReference type="Proteomes" id="UP001200145">
    <property type="component" value="Unassembled WGS sequence"/>
</dbReference>
<protein>
    <recommendedName>
        <fullName evidence="3">DUF3630 family protein</fullName>
    </recommendedName>
</protein>
<accession>A0ABS9BM01</accession>
<keyword evidence="2" id="KW-1185">Reference proteome</keyword>
<name>A0ABS9BM01_9BACT</name>
<dbReference type="EMBL" id="JAKEVY010000005">
    <property type="protein sequence ID" value="MCF1716552.1"/>
    <property type="molecule type" value="Genomic_DNA"/>
</dbReference>
<proteinExistence type="predicted"/>
<evidence type="ECO:0000313" key="1">
    <source>
        <dbReference type="EMBL" id="MCF1716552.1"/>
    </source>
</evidence>
<evidence type="ECO:0008006" key="3">
    <source>
        <dbReference type="Google" id="ProtNLM"/>
    </source>
</evidence>
<dbReference type="RefSeq" id="WP_234867831.1">
    <property type="nucleotide sequence ID" value="NZ_JAKEVY010000005.1"/>
</dbReference>
<dbReference type="Pfam" id="PF12305">
    <property type="entry name" value="DUF3630"/>
    <property type="match status" value="1"/>
</dbReference>
<evidence type="ECO:0000313" key="2">
    <source>
        <dbReference type="Proteomes" id="UP001200145"/>
    </source>
</evidence>
<organism evidence="1 2">
    <name type="scientific">Flavihumibacter fluminis</name>
    <dbReference type="NCBI Taxonomy" id="2909236"/>
    <lineage>
        <taxon>Bacteria</taxon>
        <taxon>Pseudomonadati</taxon>
        <taxon>Bacteroidota</taxon>
        <taxon>Chitinophagia</taxon>
        <taxon>Chitinophagales</taxon>
        <taxon>Chitinophagaceae</taxon>
        <taxon>Flavihumibacter</taxon>
    </lineage>
</organism>
<reference evidence="1 2" key="1">
    <citation type="submission" date="2022-01" db="EMBL/GenBank/DDBJ databases">
        <title>Flavihumibacter sp. nov., isolated from sediment of a river.</title>
        <authorList>
            <person name="Liu H."/>
        </authorList>
    </citation>
    <scope>NUCLEOTIDE SEQUENCE [LARGE SCALE GENOMIC DNA]</scope>
    <source>
        <strain evidence="1 2">RY-1</strain>
    </source>
</reference>